<evidence type="ECO:0000313" key="3">
    <source>
        <dbReference type="Proteomes" id="UP000001055"/>
    </source>
</evidence>
<accession>Q0U4A2</accession>
<dbReference type="InterPro" id="IPR001810">
    <property type="entry name" value="F-box_dom"/>
</dbReference>
<reference evidence="3" key="1">
    <citation type="journal article" date="2007" name="Plant Cell">
        <title>Dothideomycete-plant interactions illuminated by genome sequencing and EST analysis of the wheat pathogen Stagonospora nodorum.</title>
        <authorList>
            <person name="Hane J.K."/>
            <person name="Lowe R.G."/>
            <person name="Solomon P.S."/>
            <person name="Tan K.C."/>
            <person name="Schoch C.L."/>
            <person name="Spatafora J.W."/>
            <person name="Crous P.W."/>
            <person name="Kodira C."/>
            <person name="Birren B.W."/>
            <person name="Galagan J.E."/>
            <person name="Torriani S.F."/>
            <person name="McDonald B.A."/>
            <person name="Oliver R.P."/>
        </authorList>
    </citation>
    <scope>NUCLEOTIDE SEQUENCE [LARGE SCALE GENOMIC DNA]</scope>
    <source>
        <strain evidence="3">SN15 / ATCC MYA-4574 / FGSC 10173</strain>
    </source>
</reference>
<dbReference type="PROSITE" id="PS50181">
    <property type="entry name" value="FBOX"/>
    <property type="match status" value="1"/>
</dbReference>
<organism evidence="2 3">
    <name type="scientific">Phaeosphaeria nodorum (strain SN15 / ATCC MYA-4574 / FGSC 10173)</name>
    <name type="common">Glume blotch fungus</name>
    <name type="synonym">Parastagonospora nodorum</name>
    <dbReference type="NCBI Taxonomy" id="321614"/>
    <lineage>
        <taxon>Eukaryota</taxon>
        <taxon>Fungi</taxon>
        <taxon>Dikarya</taxon>
        <taxon>Ascomycota</taxon>
        <taxon>Pezizomycotina</taxon>
        <taxon>Dothideomycetes</taxon>
        <taxon>Pleosporomycetidae</taxon>
        <taxon>Pleosporales</taxon>
        <taxon>Pleosporineae</taxon>
        <taxon>Phaeosphaeriaceae</taxon>
        <taxon>Parastagonospora</taxon>
    </lineage>
</organism>
<evidence type="ECO:0000259" key="1">
    <source>
        <dbReference type="PROSITE" id="PS50181"/>
    </source>
</evidence>
<dbReference type="Proteomes" id="UP000001055">
    <property type="component" value="Unassembled WGS sequence"/>
</dbReference>
<proteinExistence type="predicted"/>
<sequence length="198" mass="23109">MAATVVIMSGDTAPPSGQPLPQQVRTVWIRQIINDEDAPLINGIKCVKRFLNPLEYLDQQRKRKQSKVLEDVNASSAPLHQLPVQILQRVASFMRPEDVLALSITCRWFAVVLQKELQISIDTRWTLRRRLFAERWKEIADNERIHFPRGQTMLCFRCLSAHLVLEFSIRERTRSAHVRWCLWGPEERVMIRRSRNGA</sequence>
<name>Q0U4A2_PHANO</name>
<gene>
    <name evidence="2" type="ORF">SNOG_13412</name>
</gene>
<dbReference type="KEGG" id="pno:SNOG_13412"/>
<dbReference type="GeneID" id="5980541"/>
<dbReference type="EMBL" id="CH445350">
    <property type="protein sequence ID" value="EAT79296.1"/>
    <property type="molecule type" value="Genomic_DNA"/>
</dbReference>
<dbReference type="InterPro" id="IPR036047">
    <property type="entry name" value="F-box-like_dom_sf"/>
</dbReference>
<dbReference type="RefSeq" id="XP_001803624.1">
    <property type="nucleotide sequence ID" value="XM_001803572.1"/>
</dbReference>
<evidence type="ECO:0000313" key="2">
    <source>
        <dbReference type="EMBL" id="EAT79296.1"/>
    </source>
</evidence>
<dbReference type="AlphaFoldDB" id="Q0U4A2"/>
<dbReference type="SUPFAM" id="SSF81383">
    <property type="entry name" value="F-box domain"/>
    <property type="match status" value="1"/>
</dbReference>
<protein>
    <recommendedName>
        <fullName evidence="1">F-box domain-containing protein</fullName>
    </recommendedName>
</protein>
<dbReference type="InParanoid" id="Q0U4A2"/>
<feature type="domain" description="F-box" evidence="1">
    <location>
        <begin position="76"/>
        <end position="128"/>
    </location>
</feature>